<comment type="caution">
    <text evidence="2">The sequence shown here is derived from an EMBL/GenBank/DDBJ whole genome shotgun (WGS) entry which is preliminary data.</text>
</comment>
<feature type="region of interest" description="Disordered" evidence="1">
    <location>
        <begin position="261"/>
        <end position="281"/>
    </location>
</feature>
<dbReference type="OrthoDB" id="3353407at2759"/>
<dbReference type="EMBL" id="SKBN01000137">
    <property type="protein sequence ID" value="TGJ82209.1"/>
    <property type="molecule type" value="Genomic_DNA"/>
</dbReference>
<proteinExistence type="predicted"/>
<dbReference type="PANTHER" id="PTHR36205">
    <property type="entry name" value="CHROMOSOME 19, WHOLE GENOME SHOTGUN SEQUENCE"/>
    <property type="match status" value="1"/>
</dbReference>
<organism evidence="2 3">
    <name type="scientific">Xylaria hypoxylon</name>
    <dbReference type="NCBI Taxonomy" id="37992"/>
    <lineage>
        <taxon>Eukaryota</taxon>
        <taxon>Fungi</taxon>
        <taxon>Dikarya</taxon>
        <taxon>Ascomycota</taxon>
        <taxon>Pezizomycotina</taxon>
        <taxon>Sordariomycetes</taxon>
        <taxon>Xylariomycetidae</taxon>
        <taxon>Xylariales</taxon>
        <taxon>Xylariaceae</taxon>
        <taxon>Xylaria</taxon>
    </lineage>
</organism>
<evidence type="ECO:0000313" key="2">
    <source>
        <dbReference type="EMBL" id="TGJ82209.1"/>
    </source>
</evidence>
<evidence type="ECO:0000313" key="3">
    <source>
        <dbReference type="Proteomes" id="UP000297716"/>
    </source>
</evidence>
<dbReference type="InterPro" id="IPR021822">
    <property type="entry name" value="DUF3405"/>
</dbReference>
<reference evidence="2 3" key="1">
    <citation type="submission" date="2019-03" db="EMBL/GenBank/DDBJ databases">
        <title>Draft genome sequence of Xylaria hypoxylon DSM 108379, a ubiquitous saprotrophic-parasitic fungi on hardwood.</title>
        <authorList>
            <person name="Buettner E."/>
            <person name="Leonhardt S."/>
            <person name="Gebauer A.M."/>
            <person name="Liers C."/>
            <person name="Hofrichter M."/>
            <person name="Kellner H."/>
        </authorList>
    </citation>
    <scope>NUCLEOTIDE SEQUENCE [LARGE SCALE GENOMIC DNA]</scope>
    <source>
        <strain evidence="2 3">DSM 108379</strain>
    </source>
</reference>
<name>A0A4Z0YDA0_9PEZI</name>
<dbReference type="Proteomes" id="UP000297716">
    <property type="component" value="Unassembled WGS sequence"/>
</dbReference>
<keyword evidence="3" id="KW-1185">Reference proteome</keyword>
<gene>
    <name evidence="2" type="ORF">E0Z10_g6553</name>
</gene>
<dbReference type="Pfam" id="PF11885">
    <property type="entry name" value="DUF3405"/>
    <property type="match status" value="1"/>
</dbReference>
<accession>A0A4Z0YDA0</accession>
<protein>
    <submittedName>
        <fullName evidence="2">Uncharacterized protein</fullName>
    </submittedName>
</protein>
<dbReference type="AlphaFoldDB" id="A0A4Z0YDA0"/>
<sequence>MFTDFEEYSTVPAHWNRIRNLRYLARLSYLETKLTTLQSRCASRKDELSPDEEVMRQKWRLPPDLENGQERESQTGRGKVAIVLRTWDDYEYTENRLAWLRALIAEASLERKDKYRVFFLVNIKNADVRLEEDDLVYDKMMHEHVPSEFRDMALLFNQRTLREWYPAIQEHGAQDQMYQALQVFSHQFPEYEYIWQLEMDLRMTSHVHDTLQSATTFAQTQSRRNLWERNGRFFIPALHNNSYVNMTRVVDTEIGETGVWGPVSTREFTPEGPQPPSRSKVDWGIGEEADLINFMPTIDPIGTDWVYESGIHGFAENQATPRRLSIISITRSSRRLLQLISEAQRKRGQWLVSEATLETFALLHGLKAVTVPHPIELHEEIRTEDLNANIHKGPASNKAGGKLPSLLYTNQGWIPGPWLGASYWFTGYGAQNTWDAYVGGKQLPPMLLHPVKEK</sequence>
<dbReference type="STRING" id="37992.A0A4Z0YDA0"/>
<evidence type="ECO:0000256" key="1">
    <source>
        <dbReference type="SAM" id="MobiDB-lite"/>
    </source>
</evidence>
<dbReference type="PANTHER" id="PTHR36205:SF2">
    <property type="entry name" value="MAJOR FACILITATOR SUPERFAMILY TRANSPORTER"/>
    <property type="match status" value="1"/>
</dbReference>